<reference evidence="8 9" key="1">
    <citation type="submission" date="2014-06" db="EMBL/GenBank/DDBJ databases">
        <title>Evolutionary Origins and Diversification of the Mycorrhizal Mutualists.</title>
        <authorList>
            <consortium name="DOE Joint Genome Institute"/>
            <consortium name="Mycorrhizal Genomics Consortium"/>
            <person name="Kohler A."/>
            <person name="Kuo A."/>
            <person name="Nagy L.G."/>
            <person name="Floudas D."/>
            <person name="Copeland A."/>
            <person name="Barry K.W."/>
            <person name="Cichocki N."/>
            <person name="Veneault-Fourrey C."/>
            <person name="LaButti K."/>
            <person name="Lindquist E.A."/>
            <person name="Lipzen A."/>
            <person name="Lundell T."/>
            <person name="Morin E."/>
            <person name="Murat C."/>
            <person name="Riley R."/>
            <person name="Ohm R."/>
            <person name="Sun H."/>
            <person name="Tunlid A."/>
            <person name="Henrissat B."/>
            <person name="Grigoriev I.V."/>
            <person name="Hibbett D.S."/>
            <person name="Martin F."/>
        </authorList>
    </citation>
    <scope>NUCLEOTIDE SEQUENCE [LARGE SCALE GENOMIC DNA]</scope>
    <source>
        <strain evidence="8 9">SS14</strain>
    </source>
</reference>
<dbReference type="InterPro" id="IPR050235">
    <property type="entry name" value="CK1_Ser-Thr_kinase"/>
</dbReference>
<dbReference type="PROSITE" id="PS00107">
    <property type="entry name" value="PROTEIN_KINASE_ATP"/>
    <property type="match status" value="1"/>
</dbReference>
<evidence type="ECO:0000256" key="5">
    <source>
        <dbReference type="RuleBase" id="RU000304"/>
    </source>
</evidence>
<dbReference type="Gene3D" id="1.10.510.10">
    <property type="entry name" value="Transferase(Phosphotransferase) domain 1"/>
    <property type="match status" value="1"/>
</dbReference>
<feature type="compositionally biased region" description="Basic and acidic residues" evidence="6">
    <location>
        <begin position="361"/>
        <end position="372"/>
    </location>
</feature>
<comment type="similarity">
    <text evidence="5">Belongs to the protein kinase superfamily.</text>
</comment>
<gene>
    <name evidence="8" type="ORF">M422DRAFT_238007</name>
</gene>
<keyword evidence="5" id="KW-0723">Serine/threonine-protein kinase</keyword>
<feature type="compositionally biased region" description="Basic and acidic residues" evidence="6">
    <location>
        <begin position="341"/>
        <end position="352"/>
    </location>
</feature>
<dbReference type="Proteomes" id="UP000054279">
    <property type="component" value="Unassembled WGS sequence"/>
</dbReference>
<dbReference type="GO" id="GO:0005524">
    <property type="term" value="F:ATP binding"/>
    <property type="evidence" value="ECO:0007669"/>
    <property type="project" value="UniProtKB-UniRule"/>
</dbReference>
<evidence type="ECO:0000256" key="1">
    <source>
        <dbReference type="ARBA" id="ARBA00012513"/>
    </source>
</evidence>
<dbReference type="PROSITE" id="PS50011">
    <property type="entry name" value="PROTEIN_KINASE_DOM"/>
    <property type="match status" value="1"/>
</dbReference>
<dbReference type="InterPro" id="IPR000719">
    <property type="entry name" value="Prot_kinase_dom"/>
</dbReference>
<dbReference type="InterPro" id="IPR011009">
    <property type="entry name" value="Kinase-like_dom_sf"/>
</dbReference>
<sequence length="398" mass="44017">MSAMCVPVVPNYGNVSDSFAIAEADLPTLSAGDLAYIVGPILGSGGFSHVFQAEDLISKEEVALKKSRVSQRVSRTFLCHESRVLQLLQGHPAIPVLYGYGQLPHFDYMAMELLGPSVKQHATGRLPVRTVVRVVQQTLSALEHVHRRGFVHRDIKPENLLCCKNDLSKIMLIDFGISKRFKPELSKASDNPKKSNHVVGTLHWASLNAHRGIDLSPRDDLESLAYTALFLLRSNLPWRHHSHSVREQPEQSKAHIEESKASSSGAQLTAGYPLEFGYLLDYSRALEYDQIPDYFDLSARFSRLVESLGGYAPGEPLDWSSGGDVVESMTVGEADGNEESTESKNGDTEHSHLSTSYFGSDHGDYDGQNCPRDRSLTLPTELAEEADSLIPRIVEIFE</sequence>
<protein>
    <recommendedName>
        <fullName evidence="1">non-specific serine/threonine protein kinase</fullName>
        <ecNumber evidence="1">2.7.11.1</ecNumber>
    </recommendedName>
</protein>
<feature type="binding site" evidence="4">
    <location>
        <position position="65"/>
    </location>
    <ligand>
        <name>ATP</name>
        <dbReference type="ChEBI" id="CHEBI:30616"/>
    </ligand>
</feature>
<dbReference type="PANTHER" id="PTHR11909">
    <property type="entry name" value="CASEIN KINASE-RELATED"/>
    <property type="match status" value="1"/>
</dbReference>
<feature type="region of interest" description="Disordered" evidence="6">
    <location>
        <begin position="242"/>
        <end position="264"/>
    </location>
</feature>
<dbReference type="InterPro" id="IPR008271">
    <property type="entry name" value="Ser/Thr_kinase_AS"/>
</dbReference>
<dbReference type="PROSITE" id="PS00108">
    <property type="entry name" value="PROTEIN_KINASE_ST"/>
    <property type="match status" value="1"/>
</dbReference>
<dbReference type="EC" id="2.7.11.1" evidence="1"/>
<feature type="domain" description="Protein kinase" evidence="7">
    <location>
        <begin position="36"/>
        <end position="398"/>
    </location>
</feature>
<keyword evidence="9" id="KW-1185">Reference proteome</keyword>
<proteinExistence type="inferred from homology"/>
<dbReference type="OrthoDB" id="5579860at2759"/>
<dbReference type="HOGENOM" id="CLU_019279_2_0_1"/>
<evidence type="ECO:0000259" key="7">
    <source>
        <dbReference type="PROSITE" id="PS50011"/>
    </source>
</evidence>
<evidence type="ECO:0000313" key="8">
    <source>
        <dbReference type="EMBL" id="KIJ22684.1"/>
    </source>
</evidence>
<name>A0A0C9TLD3_SPHS4</name>
<keyword evidence="3 4" id="KW-0067">ATP-binding</keyword>
<keyword evidence="2 4" id="KW-0547">Nucleotide-binding</keyword>
<organism evidence="8 9">
    <name type="scientific">Sphaerobolus stellatus (strain SS14)</name>
    <dbReference type="NCBI Taxonomy" id="990650"/>
    <lineage>
        <taxon>Eukaryota</taxon>
        <taxon>Fungi</taxon>
        <taxon>Dikarya</taxon>
        <taxon>Basidiomycota</taxon>
        <taxon>Agaricomycotina</taxon>
        <taxon>Agaricomycetes</taxon>
        <taxon>Phallomycetidae</taxon>
        <taxon>Geastrales</taxon>
        <taxon>Sphaerobolaceae</taxon>
        <taxon>Sphaerobolus</taxon>
    </lineage>
</organism>
<evidence type="ECO:0000256" key="3">
    <source>
        <dbReference type="ARBA" id="ARBA00022840"/>
    </source>
</evidence>
<dbReference type="EMBL" id="KN838013">
    <property type="protein sequence ID" value="KIJ22684.1"/>
    <property type="molecule type" value="Genomic_DNA"/>
</dbReference>
<evidence type="ECO:0000256" key="2">
    <source>
        <dbReference type="ARBA" id="ARBA00022741"/>
    </source>
</evidence>
<dbReference type="InterPro" id="IPR017441">
    <property type="entry name" value="Protein_kinase_ATP_BS"/>
</dbReference>
<evidence type="ECO:0000313" key="9">
    <source>
        <dbReference type="Proteomes" id="UP000054279"/>
    </source>
</evidence>
<evidence type="ECO:0000256" key="6">
    <source>
        <dbReference type="SAM" id="MobiDB-lite"/>
    </source>
</evidence>
<keyword evidence="5" id="KW-0808">Transferase</keyword>
<dbReference type="Pfam" id="PF00069">
    <property type="entry name" value="Pkinase"/>
    <property type="match status" value="1"/>
</dbReference>
<dbReference type="SMART" id="SM00220">
    <property type="entry name" value="S_TKc"/>
    <property type="match status" value="1"/>
</dbReference>
<accession>A0A0C9TLD3</accession>
<dbReference type="AlphaFoldDB" id="A0A0C9TLD3"/>
<dbReference type="SUPFAM" id="SSF56112">
    <property type="entry name" value="Protein kinase-like (PK-like)"/>
    <property type="match status" value="1"/>
</dbReference>
<feature type="region of interest" description="Disordered" evidence="6">
    <location>
        <begin position="333"/>
        <end position="372"/>
    </location>
</feature>
<keyword evidence="5" id="KW-0418">Kinase</keyword>
<evidence type="ECO:0000256" key="4">
    <source>
        <dbReference type="PROSITE-ProRule" id="PRU10141"/>
    </source>
</evidence>
<dbReference type="GO" id="GO:0004674">
    <property type="term" value="F:protein serine/threonine kinase activity"/>
    <property type="evidence" value="ECO:0007669"/>
    <property type="project" value="UniProtKB-KW"/>
</dbReference>
<feature type="compositionally biased region" description="Basic and acidic residues" evidence="6">
    <location>
        <begin position="244"/>
        <end position="260"/>
    </location>
</feature>